<feature type="transmembrane region" description="Helical" evidence="1">
    <location>
        <begin position="12"/>
        <end position="35"/>
    </location>
</feature>
<organism evidence="2">
    <name type="scientific">marine sediment metagenome</name>
    <dbReference type="NCBI Taxonomy" id="412755"/>
    <lineage>
        <taxon>unclassified sequences</taxon>
        <taxon>metagenomes</taxon>
        <taxon>ecological metagenomes</taxon>
    </lineage>
</organism>
<dbReference type="AlphaFoldDB" id="X0U5A8"/>
<evidence type="ECO:0000313" key="2">
    <source>
        <dbReference type="EMBL" id="GAF94516.1"/>
    </source>
</evidence>
<name>X0U5A8_9ZZZZ</name>
<keyword evidence="1" id="KW-0472">Membrane</keyword>
<accession>X0U5A8</accession>
<proteinExistence type="predicted"/>
<protein>
    <submittedName>
        <fullName evidence="2">Uncharacterized protein</fullName>
    </submittedName>
</protein>
<keyword evidence="1" id="KW-1133">Transmembrane helix</keyword>
<sequence>MIPDFLIMPDKLLLLSFWGGLHVWLWGNAVNYQLYLVAYI</sequence>
<dbReference type="EMBL" id="BARS01011857">
    <property type="protein sequence ID" value="GAF94516.1"/>
    <property type="molecule type" value="Genomic_DNA"/>
</dbReference>
<gene>
    <name evidence="2" type="ORF">S01H1_21400</name>
</gene>
<evidence type="ECO:0000256" key="1">
    <source>
        <dbReference type="SAM" id="Phobius"/>
    </source>
</evidence>
<reference evidence="2" key="1">
    <citation type="journal article" date="2014" name="Front. Microbiol.">
        <title>High frequency of phylogenetically diverse reductive dehalogenase-homologous genes in deep subseafloor sedimentary metagenomes.</title>
        <authorList>
            <person name="Kawai M."/>
            <person name="Futagami T."/>
            <person name="Toyoda A."/>
            <person name="Takaki Y."/>
            <person name="Nishi S."/>
            <person name="Hori S."/>
            <person name="Arai W."/>
            <person name="Tsubouchi T."/>
            <person name="Morono Y."/>
            <person name="Uchiyama I."/>
            <person name="Ito T."/>
            <person name="Fujiyama A."/>
            <person name="Inagaki F."/>
            <person name="Takami H."/>
        </authorList>
    </citation>
    <scope>NUCLEOTIDE SEQUENCE</scope>
    <source>
        <strain evidence="2">Expedition CK06-06</strain>
    </source>
</reference>
<comment type="caution">
    <text evidence="2">The sequence shown here is derived from an EMBL/GenBank/DDBJ whole genome shotgun (WGS) entry which is preliminary data.</text>
</comment>
<keyword evidence="1" id="KW-0812">Transmembrane</keyword>